<dbReference type="OrthoDB" id="428397at2"/>
<feature type="domain" description="Endonuclease GajA/Old nuclease/RecF-like AAA" evidence="1">
    <location>
        <begin position="19"/>
        <end position="399"/>
    </location>
</feature>
<keyword evidence="3" id="KW-1185">Reference proteome</keyword>
<protein>
    <submittedName>
        <fullName evidence="2">ATP/GTP-binding protein</fullName>
    </submittedName>
</protein>
<dbReference type="PANTHER" id="PTHR43581:SF2">
    <property type="entry name" value="EXCINUCLEASE ATPASE SUBUNIT"/>
    <property type="match status" value="1"/>
</dbReference>
<dbReference type="eggNOG" id="COG3950">
    <property type="taxonomic scope" value="Bacteria"/>
</dbReference>
<evidence type="ECO:0000259" key="1">
    <source>
        <dbReference type="Pfam" id="PF13175"/>
    </source>
</evidence>
<dbReference type="STRING" id="43989.cce_2014"/>
<accession>B1X1D5</accession>
<evidence type="ECO:0000313" key="3">
    <source>
        <dbReference type="Proteomes" id="UP000001203"/>
    </source>
</evidence>
<sequence>METNEPITNESKTISISDLKSFTIRGLFGYKDIVLPLDKEVLILIAENGAGKTNILNILYQVLSLDINITKSLKFNSICIQFNNYKKCELDFTEIDQEALKKLIKPNDLFVVMDIIGSENREKIEKEEKIISQFEINWQEIQKIDFNTLYFPTYRRIEEDLSNLGYENPKRNYNNTTTLIKFGMEDVKKEFKEIQTEIKNTAFELFSRVTGEMLTHFIEGLNVTQEMRESINIDILNLILSRVGEKNISKIEQEKMKELVISGQINEPKYDDLVYFLSKLINLYQDQKTIDETIKSFVNVCNKYLNPSKKIIYDESIAEIYIKQTRNNEIIELNHLSSGEKQIISLFSKVYLEAEEDFILIIDEPELSISVEWQQMLLPDIMKSGKCKRLIAATHSPFIFDNELDHCAYALSQFVTEH</sequence>
<dbReference type="InterPro" id="IPR041685">
    <property type="entry name" value="AAA_GajA/Old/RecF-like"/>
</dbReference>
<evidence type="ECO:0000313" key="2">
    <source>
        <dbReference type="EMBL" id="ACB51364.1"/>
    </source>
</evidence>
<dbReference type="InterPro" id="IPR027417">
    <property type="entry name" value="P-loop_NTPase"/>
</dbReference>
<dbReference type="AlphaFoldDB" id="B1X1D5"/>
<dbReference type="KEGG" id="cyt:cce_2014"/>
<dbReference type="Proteomes" id="UP000001203">
    <property type="component" value="Chromosome circular"/>
</dbReference>
<dbReference type="HOGENOM" id="CLU_033692_0_0_3"/>
<dbReference type="Gene3D" id="3.40.50.300">
    <property type="entry name" value="P-loop containing nucleotide triphosphate hydrolases"/>
    <property type="match status" value="2"/>
</dbReference>
<dbReference type="PANTHER" id="PTHR43581">
    <property type="entry name" value="ATP/GTP PHOSPHATASE"/>
    <property type="match status" value="1"/>
</dbReference>
<dbReference type="Pfam" id="PF13175">
    <property type="entry name" value="AAA_15"/>
    <property type="match status" value="1"/>
</dbReference>
<dbReference type="SUPFAM" id="SSF52540">
    <property type="entry name" value="P-loop containing nucleoside triphosphate hydrolases"/>
    <property type="match status" value="1"/>
</dbReference>
<dbReference type="InterPro" id="IPR051396">
    <property type="entry name" value="Bact_Antivir_Def_Nuclease"/>
</dbReference>
<dbReference type="EMBL" id="CP000806">
    <property type="protein sequence ID" value="ACB51364.1"/>
    <property type="molecule type" value="Genomic_DNA"/>
</dbReference>
<dbReference type="RefSeq" id="WP_009545817.1">
    <property type="nucleotide sequence ID" value="NC_010546.1"/>
</dbReference>
<proteinExistence type="predicted"/>
<name>B1X1D5_CROS5</name>
<gene>
    <name evidence="2" type="ordered locus">cce_2014</name>
</gene>
<organism evidence="2 3">
    <name type="scientific">Crocosphaera subtropica (strain ATCC 51142 / BH68)</name>
    <name type="common">Cyanothece sp. (strain ATCC 51142)</name>
    <dbReference type="NCBI Taxonomy" id="43989"/>
    <lineage>
        <taxon>Bacteria</taxon>
        <taxon>Bacillati</taxon>
        <taxon>Cyanobacteriota</taxon>
        <taxon>Cyanophyceae</taxon>
        <taxon>Oscillatoriophycideae</taxon>
        <taxon>Chroococcales</taxon>
        <taxon>Aphanothecaceae</taxon>
        <taxon>Crocosphaera</taxon>
        <taxon>Crocosphaera subtropica</taxon>
    </lineage>
</organism>
<reference evidence="2 3" key="1">
    <citation type="journal article" date="2008" name="Proc. Natl. Acad. Sci. U.S.A.">
        <title>The genome of Cyanothece 51142, a unicellular diazotrophic cyanobacterium important in the marine nitrogen cycle.</title>
        <authorList>
            <person name="Welsh E.A."/>
            <person name="Liberton M."/>
            <person name="Stoeckel J."/>
            <person name="Loh T."/>
            <person name="Elvitigala T."/>
            <person name="Wang C."/>
            <person name="Wollam A."/>
            <person name="Fulton R.S."/>
            <person name="Clifton S.W."/>
            <person name="Jacobs J.M."/>
            <person name="Aurora R."/>
            <person name="Ghosh B.K."/>
            <person name="Sherman L.A."/>
            <person name="Smith R.D."/>
            <person name="Wilson R.K."/>
            <person name="Pakrasi H.B."/>
        </authorList>
    </citation>
    <scope>NUCLEOTIDE SEQUENCE [LARGE SCALE GENOMIC DNA]</scope>
    <source>
        <strain evidence="3">ATCC 51142 / BH68</strain>
    </source>
</reference>